<organism evidence="3 4">
    <name type="scientific">Moniliophthora roreri (strain MCA 2997)</name>
    <name type="common">Cocoa frosty pod rot fungus</name>
    <name type="synonym">Crinipellis roreri</name>
    <dbReference type="NCBI Taxonomy" id="1381753"/>
    <lineage>
        <taxon>Eukaryota</taxon>
        <taxon>Fungi</taxon>
        <taxon>Dikarya</taxon>
        <taxon>Basidiomycota</taxon>
        <taxon>Agaricomycotina</taxon>
        <taxon>Agaricomycetes</taxon>
        <taxon>Agaricomycetidae</taxon>
        <taxon>Agaricales</taxon>
        <taxon>Marasmiineae</taxon>
        <taxon>Marasmiaceae</taxon>
        <taxon>Moniliophthora</taxon>
    </lineage>
</organism>
<evidence type="ECO:0000256" key="2">
    <source>
        <dbReference type="SAM" id="SignalP"/>
    </source>
</evidence>
<feature type="chain" id="PRO_5004711106" evidence="2">
    <location>
        <begin position="25"/>
        <end position="139"/>
    </location>
</feature>
<gene>
    <name evidence="3" type="ORF">Moror_14981</name>
</gene>
<protein>
    <submittedName>
        <fullName evidence="3">Uncharacterized protein</fullName>
    </submittedName>
</protein>
<name>V2WNN7_MONRO</name>
<keyword evidence="2" id="KW-0732">Signal</keyword>
<proteinExistence type="predicted"/>
<sequence>MQFTNVFLATAYLFFTVAPMVAHAQCSPGDFKGRRMVLHNSEIGRIIGPKWPAAWHIREDRPGYVLANADEDNLVLTRSGENLGMAPFSPNPDFDQKFSVACEDCQATSATGCTIESIGFNPHPGDDSQTFEFKEEQEE</sequence>
<dbReference type="Proteomes" id="UP000017559">
    <property type="component" value="Unassembled WGS sequence"/>
</dbReference>
<comment type="caution">
    <text evidence="3">The sequence shown here is derived from an EMBL/GenBank/DDBJ whole genome shotgun (WGS) entry which is preliminary data.</text>
</comment>
<evidence type="ECO:0000256" key="1">
    <source>
        <dbReference type="SAM" id="MobiDB-lite"/>
    </source>
</evidence>
<evidence type="ECO:0000313" key="4">
    <source>
        <dbReference type="Proteomes" id="UP000017559"/>
    </source>
</evidence>
<dbReference type="EMBL" id="AWSO01001640">
    <property type="protein sequence ID" value="ESK83172.1"/>
    <property type="molecule type" value="Genomic_DNA"/>
</dbReference>
<keyword evidence="4" id="KW-1185">Reference proteome</keyword>
<dbReference type="OrthoDB" id="3088836at2759"/>
<feature type="signal peptide" evidence="2">
    <location>
        <begin position="1"/>
        <end position="24"/>
    </location>
</feature>
<evidence type="ECO:0000313" key="3">
    <source>
        <dbReference type="EMBL" id="ESK83172.1"/>
    </source>
</evidence>
<dbReference type="AlphaFoldDB" id="V2WNN7"/>
<dbReference type="HOGENOM" id="CLU_1845617_0_0_1"/>
<accession>V2WNN7</accession>
<reference evidence="3 4" key="1">
    <citation type="journal article" date="2014" name="BMC Genomics">
        <title>Genome and secretome analysis of the hemibiotrophic fungal pathogen, Moniliophthora roreri, which causes frosty pod rot disease of cacao: mechanisms of the biotrophic and necrotrophic phases.</title>
        <authorList>
            <person name="Meinhardt L.W."/>
            <person name="Costa G.G.L."/>
            <person name="Thomazella D.P.T."/>
            <person name="Teixeira P.J.P.L."/>
            <person name="Carazzolle M.F."/>
            <person name="Schuster S.C."/>
            <person name="Carlson J.E."/>
            <person name="Guiltinan M.J."/>
            <person name="Mieczkowski P."/>
            <person name="Farmer A."/>
            <person name="Ramaraj T."/>
            <person name="Crozier J."/>
            <person name="Davis R.E."/>
            <person name="Shao J."/>
            <person name="Melnick R.L."/>
            <person name="Pereira G.A.G."/>
            <person name="Bailey B.A."/>
        </authorList>
    </citation>
    <scope>NUCLEOTIDE SEQUENCE [LARGE SCALE GENOMIC DNA]</scope>
    <source>
        <strain evidence="3 4">MCA 2997</strain>
    </source>
</reference>
<dbReference type="KEGG" id="mrr:Moror_14981"/>
<feature type="region of interest" description="Disordered" evidence="1">
    <location>
        <begin position="118"/>
        <end position="139"/>
    </location>
</feature>